<dbReference type="Proteomes" id="UP000595107">
    <property type="component" value="Chromosome"/>
</dbReference>
<accession>A0A380U9I1</accession>
<dbReference type="PANTHER" id="PTHR44051:SF2">
    <property type="entry name" value="HYPOTHETICAL GLUTATHIONE S-TRANSFERASE LIKE PROTEIN"/>
    <property type="match status" value="1"/>
</dbReference>
<dbReference type="InterPro" id="IPR036282">
    <property type="entry name" value="Glutathione-S-Trfase_C_sf"/>
</dbReference>
<dbReference type="Proteomes" id="UP000254227">
    <property type="component" value="Unassembled WGS sequence"/>
</dbReference>
<dbReference type="InterPro" id="IPR036249">
    <property type="entry name" value="Thioredoxin-like_sf"/>
</dbReference>
<dbReference type="Gene3D" id="3.40.30.10">
    <property type="entry name" value="Glutaredoxin"/>
    <property type="match status" value="1"/>
</dbReference>
<evidence type="ECO:0000313" key="3">
    <source>
        <dbReference type="EMBL" id="QPS03652.1"/>
    </source>
</evidence>
<evidence type="ECO:0000259" key="1">
    <source>
        <dbReference type="PROSITE" id="PS50404"/>
    </source>
</evidence>
<dbReference type="CDD" id="cd03056">
    <property type="entry name" value="GST_N_4"/>
    <property type="match status" value="1"/>
</dbReference>
<dbReference type="SFLD" id="SFLDS00019">
    <property type="entry name" value="Glutathione_Transferase_(cytos"/>
    <property type="match status" value="1"/>
</dbReference>
<feature type="domain" description="GST C-terminal" evidence="2">
    <location>
        <begin position="85"/>
        <end position="197"/>
    </location>
</feature>
<dbReference type="EMBL" id="UFRV01000006">
    <property type="protein sequence ID" value="SUT99169.1"/>
    <property type="molecule type" value="Genomic_DNA"/>
</dbReference>
<protein>
    <submittedName>
        <fullName evidence="4">Glutathione S-transferase</fullName>
        <ecNumber evidence="4">2.5.1.18</ecNumber>
    </submittedName>
</protein>
<dbReference type="SUPFAM" id="SSF47616">
    <property type="entry name" value="GST C-terminal domain-like"/>
    <property type="match status" value="1"/>
</dbReference>
<evidence type="ECO:0000313" key="6">
    <source>
        <dbReference type="Proteomes" id="UP000595107"/>
    </source>
</evidence>
<dbReference type="Pfam" id="PF13417">
    <property type="entry name" value="GST_N_3"/>
    <property type="match status" value="1"/>
</dbReference>
<reference evidence="4 5" key="1">
    <citation type="submission" date="2018-06" db="EMBL/GenBank/DDBJ databases">
        <authorList>
            <consortium name="Pathogen Informatics"/>
            <person name="Doyle S."/>
        </authorList>
    </citation>
    <scope>NUCLEOTIDE SEQUENCE [LARGE SCALE GENOMIC DNA]</scope>
    <source>
        <strain evidence="4 5">NCTC10308</strain>
    </source>
</reference>
<name>A0A380U9I1_ACIJO</name>
<gene>
    <name evidence="4" type="primary">gstB_2</name>
    <name evidence="3" type="ORF">I6G67_15905</name>
    <name evidence="4" type="ORF">NCTC10308_03134</name>
</gene>
<dbReference type="InterPro" id="IPR004045">
    <property type="entry name" value="Glutathione_S-Trfase_N"/>
</dbReference>
<proteinExistence type="predicted"/>
<dbReference type="PROSITE" id="PS50405">
    <property type="entry name" value="GST_CTER"/>
    <property type="match status" value="1"/>
</dbReference>
<dbReference type="EMBL" id="CP065666">
    <property type="protein sequence ID" value="QPS03652.1"/>
    <property type="molecule type" value="Genomic_DNA"/>
</dbReference>
<dbReference type="EC" id="2.5.1.18" evidence="4"/>
<evidence type="ECO:0000313" key="5">
    <source>
        <dbReference type="Proteomes" id="UP000254227"/>
    </source>
</evidence>
<reference evidence="3 6" key="2">
    <citation type="submission" date="2020-12" db="EMBL/GenBank/DDBJ databases">
        <title>FDA dAtabase for Regulatory Grade micrObial Sequences (FDA-ARGOS): Supporting development and validation of Infectious Disease Dx tests.</title>
        <authorList>
            <person name="Sproer C."/>
            <person name="Gronow S."/>
            <person name="Severitt S."/>
            <person name="Schroder I."/>
            <person name="Tallon L."/>
            <person name="Sadzewicz L."/>
            <person name="Zhao X."/>
            <person name="Boylan J."/>
            <person name="Ott S."/>
            <person name="Bowen H."/>
            <person name="Vavikolanu K."/>
            <person name="Mehta A."/>
            <person name="Aluvathingal J."/>
            <person name="Nadendla S."/>
            <person name="Lowell S."/>
            <person name="Myers T."/>
            <person name="Yan Y."/>
            <person name="Sichtig H."/>
        </authorList>
    </citation>
    <scope>NUCLEOTIDE SEQUENCE [LARGE SCALE GENOMIC DNA]</scope>
    <source>
        <strain evidence="3 6">FDAARGOS_910</strain>
    </source>
</reference>
<dbReference type="AlphaFoldDB" id="A0A380U9I1"/>
<dbReference type="RefSeq" id="WP_004692860.1">
    <property type="nucleotide sequence ID" value="NZ_BBTB01000013.1"/>
</dbReference>
<organism evidence="4 5">
    <name type="scientific">Acinetobacter johnsonii</name>
    <dbReference type="NCBI Taxonomy" id="40214"/>
    <lineage>
        <taxon>Bacteria</taxon>
        <taxon>Pseudomonadati</taxon>
        <taxon>Pseudomonadota</taxon>
        <taxon>Gammaproteobacteria</taxon>
        <taxon>Moraxellales</taxon>
        <taxon>Moraxellaceae</taxon>
        <taxon>Acinetobacter</taxon>
    </lineage>
</organism>
<dbReference type="PROSITE" id="PS50404">
    <property type="entry name" value="GST_NTER"/>
    <property type="match status" value="1"/>
</dbReference>
<evidence type="ECO:0000259" key="2">
    <source>
        <dbReference type="PROSITE" id="PS50405"/>
    </source>
</evidence>
<dbReference type="PANTHER" id="PTHR44051">
    <property type="entry name" value="GLUTATHIONE S-TRANSFERASE-RELATED"/>
    <property type="match status" value="1"/>
</dbReference>
<dbReference type="Pfam" id="PF00043">
    <property type="entry name" value="GST_C"/>
    <property type="match status" value="1"/>
</dbReference>
<dbReference type="InterPro" id="IPR010987">
    <property type="entry name" value="Glutathione-S-Trfase_C-like"/>
</dbReference>
<dbReference type="InterPro" id="IPR004046">
    <property type="entry name" value="GST_C"/>
</dbReference>
<dbReference type="InterPro" id="IPR040079">
    <property type="entry name" value="Glutathione_S-Trfase"/>
</dbReference>
<evidence type="ECO:0000313" key="4">
    <source>
        <dbReference type="EMBL" id="SUT99169.1"/>
    </source>
</evidence>
<dbReference type="SFLD" id="SFLDG00358">
    <property type="entry name" value="Main_(cytGST)"/>
    <property type="match status" value="1"/>
</dbReference>
<dbReference type="GO" id="GO:0004364">
    <property type="term" value="F:glutathione transferase activity"/>
    <property type="evidence" value="ECO:0007669"/>
    <property type="project" value="UniProtKB-EC"/>
</dbReference>
<keyword evidence="4" id="KW-0808">Transferase</keyword>
<sequence>MKLYDLDLSGNCYKVRLFASLIHLDLEINPVNFLEGEHKVEPLLTLNPFGELPIFIDGEIILRDSQSILIYLAGKYAGEAWWPTTPHLQAEVAQWLFTAANEIQHGPCSARLVDKFNYPLDKNLALNKSTKILTLINEHLEHREWLAINRPTIADIAIFPYIALAHEGGVDISNYNNIHRWMNNIKALDGFLTMSGI</sequence>
<feature type="domain" description="GST N-terminal" evidence="1">
    <location>
        <begin position="1"/>
        <end position="80"/>
    </location>
</feature>
<dbReference type="Gene3D" id="1.20.1050.10">
    <property type="match status" value="1"/>
</dbReference>
<dbReference type="SUPFAM" id="SSF52833">
    <property type="entry name" value="Thioredoxin-like"/>
    <property type="match status" value="1"/>
</dbReference>
<dbReference type="CDD" id="cd03206">
    <property type="entry name" value="GST_C_7"/>
    <property type="match status" value="1"/>
</dbReference>